<feature type="chain" id="PRO_5005487519" description="EGF-like domain-containing protein" evidence="5">
    <location>
        <begin position="21"/>
        <end position="276"/>
    </location>
</feature>
<feature type="disulfide bond" evidence="4">
    <location>
        <begin position="159"/>
        <end position="168"/>
    </location>
</feature>
<keyword evidence="3 4" id="KW-1015">Disulfide bond</keyword>
<dbReference type="GO" id="GO:0008045">
    <property type="term" value="P:motor neuron axon guidance"/>
    <property type="evidence" value="ECO:0007669"/>
    <property type="project" value="TreeGrafter"/>
</dbReference>
<evidence type="ECO:0000256" key="3">
    <source>
        <dbReference type="ARBA" id="ARBA00023157"/>
    </source>
</evidence>
<dbReference type="Gene3D" id="2.10.25.10">
    <property type="entry name" value="Laminin"/>
    <property type="match status" value="5"/>
</dbReference>
<dbReference type="AlphaFoldDB" id="A0A0K2T7E1"/>
<dbReference type="PROSITE" id="PS00022">
    <property type="entry name" value="EGF_1"/>
    <property type="match status" value="3"/>
</dbReference>
<evidence type="ECO:0000256" key="5">
    <source>
        <dbReference type="SAM" id="SignalP"/>
    </source>
</evidence>
<feature type="disulfide bond" evidence="4">
    <location>
        <begin position="141"/>
        <end position="151"/>
    </location>
</feature>
<keyword evidence="1 4" id="KW-0245">EGF-like domain</keyword>
<dbReference type="InterPro" id="IPR000742">
    <property type="entry name" value="EGF"/>
</dbReference>
<evidence type="ECO:0000313" key="7">
    <source>
        <dbReference type="EMBL" id="CDW22009.1"/>
    </source>
</evidence>
<organism evidence="7">
    <name type="scientific">Lepeophtheirus salmonis</name>
    <name type="common">Salmon louse</name>
    <name type="synonym">Caligus salmonis</name>
    <dbReference type="NCBI Taxonomy" id="72036"/>
    <lineage>
        <taxon>Eukaryota</taxon>
        <taxon>Metazoa</taxon>
        <taxon>Ecdysozoa</taxon>
        <taxon>Arthropoda</taxon>
        <taxon>Crustacea</taxon>
        <taxon>Multicrustacea</taxon>
        <taxon>Hexanauplia</taxon>
        <taxon>Copepoda</taxon>
        <taxon>Siphonostomatoida</taxon>
        <taxon>Caligidae</taxon>
        <taxon>Lepeophtheirus</taxon>
    </lineage>
</organism>
<comment type="caution">
    <text evidence="4">Lacks conserved residue(s) required for the propagation of feature annotation.</text>
</comment>
<evidence type="ECO:0000256" key="1">
    <source>
        <dbReference type="ARBA" id="ARBA00022536"/>
    </source>
</evidence>
<dbReference type="SMART" id="SM00181">
    <property type="entry name" value="EGF"/>
    <property type="match status" value="5"/>
</dbReference>
<dbReference type="PANTHER" id="PTHR11219">
    <property type="entry name" value="TENEURIN AND N-ACETYLGLUCOSAMINE-1-PHOSPHODIESTER ALPHA-N-ACETYLGLUCOSAMINIDASE"/>
    <property type="match status" value="1"/>
</dbReference>
<feature type="domain" description="EGF-like" evidence="6">
    <location>
        <begin position="137"/>
        <end position="169"/>
    </location>
</feature>
<keyword evidence="2" id="KW-0677">Repeat</keyword>
<evidence type="ECO:0000259" key="6">
    <source>
        <dbReference type="PROSITE" id="PS50026"/>
    </source>
</evidence>
<gene>
    <name evidence="7" type="primary">Dwil\GK19901</name>
</gene>
<evidence type="ECO:0000256" key="4">
    <source>
        <dbReference type="PROSITE-ProRule" id="PRU00076"/>
    </source>
</evidence>
<dbReference type="Pfam" id="PF25024">
    <property type="entry name" value="EGF_TEN"/>
    <property type="match status" value="1"/>
</dbReference>
<evidence type="ECO:0000256" key="2">
    <source>
        <dbReference type="ARBA" id="ARBA00022737"/>
    </source>
</evidence>
<dbReference type="EMBL" id="HACA01004648">
    <property type="protein sequence ID" value="CDW22009.1"/>
    <property type="molecule type" value="Transcribed_RNA"/>
</dbReference>
<sequence length="276" mass="30398">MLFLVFTIFLVSLFSSGTSSNRFHQLSSGQIHTPVSKSAYACSAERLKETEKYICNGRGEIICMRGWSNPDYLCEVPTCSKTCVHGKCVGPEMCACELGWSGEKCDECIKLPHCKYGTCDTPFECKCETNWTGPFCQLPACSENCLQHGYCVSPHQCQCIPGWKGKECDVCTKRETCKHGFCIQDPSECLCEEGFTGTNCDAPMCKKGCKNGNCSAPDECNCSFGWIGEICDTCLPDFTKGCTKCIKNEPFTCGDGLENEKNIWSDSIINDSIVPS</sequence>
<dbReference type="OrthoDB" id="6130531at2759"/>
<dbReference type="PROSITE" id="PS01186">
    <property type="entry name" value="EGF_2"/>
    <property type="match status" value="1"/>
</dbReference>
<reference evidence="7" key="1">
    <citation type="submission" date="2014-05" db="EMBL/GenBank/DDBJ databases">
        <authorList>
            <person name="Chronopoulou M."/>
        </authorList>
    </citation>
    <scope>NUCLEOTIDE SEQUENCE</scope>
    <source>
        <tissue evidence="7">Whole organism</tissue>
    </source>
</reference>
<keyword evidence="5" id="KW-0732">Signal</keyword>
<dbReference type="PROSITE" id="PS50026">
    <property type="entry name" value="EGF_3"/>
    <property type="match status" value="1"/>
</dbReference>
<protein>
    <recommendedName>
        <fullName evidence="6">EGF-like domain-containing protein</fullName>
    </recommendedName>
</protein>
<feature type="signal peptide" evidence="5">
    <location>
        <begin position="1"/>
        <end position="20"/>
    </location>
</feature>
<proteinExistence type="predicted"/>
<accession>A0A0K2T7E1</accession>
<name>A0A0K2T7E1_LEPSM</name>
<dbReference type="InterPro" id="IPR051216">
    <property type="entry name" value="Teneurin"/>
</dbReference>
<dbReference type="PANTHER" id="PTHR11219:SF70">
    <property type="entry name" value="EGF-LIKE DOMAIN-CONTAINING PROTEIN"/>
    <property type="match status" value="1"/>
</dbReference>